<dbReference type="EMBL" id="KZ613953">
    <property type="protein sequence ID" value="PMD34624.1"/>
    <property type="molecule type" value="Genomic_DNA"/>
</dbReference>
<sequence length="103" mass="11627">MHRQRCCVRTFLYVCWCISGCDSPNQSMKSPIMNSLASEDKVRQAKAPSCQRWNWLGQPSNNAASADLDSILLFKLCTMAYLRWMPARGRDGYLASLLNHAGI</sequence>
<dbReference type="Proteomes" id="UP000235786">
    <property type="component" value="Unassembled WGS sequence"/>
</dbReference>
<keyword evidence="1" id="KW-0732">Signal</keyword>
<reference evidence="2 3" key="1">
    <citation type="submission" date="2016-04" db="EMBL/GenBank/DDBJ databases">
        <title>A degradative enzymes factory behind the ericoid mycorrhizal symbiosis.</title>
        <authorList>
            <consortium name="DOE Joint Genome Institute"/>
            <person name="Martino E."/>
            <person name="Morin E."/>
            <person name="Grelet G."/>
            <person name="Kuo A."/>
            <person name="Kohler A."/>
            <person name="Daghino S."/>
            <person name="Barry K."/>
            <person name="Choi C."/>
            <person name="Cichocki N."/>
            <person name="Clum A."/>
            <person name="Copeland A."/>
            <person name="Hainaut M."/>
            <person name="Haridas S."/>
            <person name="Labutti K."/>
            <person name="Lindquist E."/>
            <person name="Lipzen A."/>
            <person name="Khouja H.-R."/>
            <person name="Murat C."/>
            <person name="Ohm R."/>
            <person name="Olson A."/>
            <person name="Spatafora J."/>
            <person name="Veneault-Fourrey C."/>
            <person name="Henrissat B."/>
            <person name="Grigoriev I."/>
            <person name="Martin F."/>
            <person name="Perotto S."/>
        </authorList>
    </citation>
    <scope>NUCLEOTIDE SEQUENCE [LARGE SCALE GENOMIC DNA]</scope>
    <source>
        <strain evidence="2 3">F</strain>
    </source>
</reference>
<proteinExistence type="predicted"/>
<name>A0A2J6R7Y0_HYAVF</name>
<feature type="signal peptide" evidence="1">
    <location>
        <begin position="1"/>
        <end position="20"/>
    </location>
</feature>
<dbReference type="AlphaFoldDB" id="A0A2J6R7Y0"/>
<protein>
    <recommendedName>
        <fullName evidence="4">Secreted protein</fullName>
    </recommendedName>
</protein>
<evidence type="ECO:0008006" key="4">
    <source>
        <dbReference type="Google" id="ProtNLM"/>
    </source>
</evidence>
<evidence type="ECO:0000313" key="2">
    <source>
        <dbReference type="EMBL" id="PMD34624.1"/>
    </source>
</evidence>
<accession>A0A2J6R7Y0</accession>
<keyword evidence="3" id="KW-1185">Reference proteome</keyword>
<organism evidence="2 3">
    <name type="scientific">Hyaloscypha variabilis (strain UAMH 11265 / GT02V1 / F)</name>
    <name type="common">Meliniomyces variabilis</name>
    <dbReference type="NCBI Taxonomy" id="1149755"/>
    <lineage>
        <taxon>Eukaryota</taxon>
        <taxon>Fungi</taxon>
        <taxon>Dikarya</taxon>
        <taxon>Ascomycota</taxon>
        <taxon>Pezizomycotina</taxon>
        <taxon>Leotiomycetes</taxon>
        <taxon>Helotiales</taxon>
        <taxon>Hyaloscyphaceae</taxon>
        <taxon>Hyaloscypha</taxon>
        <taxon>Hyaloscypha variabilis</taxon>
    </lineage>
</organism>
<evidence type="ECO:0000313" key="3">
    <source>
        <dbReference type="Proteomes" id="UP000235786"/>
    </source>
</evidence>
<gene>
    <name evidence="2" type="ORF">L207DRAFT_123395</name>
</gene>
<feature type="chain" id="PRO_5014324559" description="Secreted protein" evidence="1">
    <location>
        <begin position="21"/>
        <end position="103"/>
    </location>
</feature>
<evidence type="ECO:0000256" key="1">
    <source>
        <dbReference type="SAM" id="SignalP"/>
    </source>
</evidence>